<dbReference type="EMBL" id="CP001727">
    <property type="protein sequence ID" value="ACV58266.1"/>
    <property type="molecule type" value="Genomic_DNA"/>
</dbReference>
<dbReference type="STRING" id="521098.Aaci_1237"/>
<evidence type="ECO:0000313" key="2">
    <source>
        <dbReference type="Proteomes" id="UP000001917"/>
    </source>
</evidence>
<protein>
    <submittedName>
        <fullName evidence="1">Uncharacterized protein</fullName>
    </submittedName>
</protein>
<dbReference type="Proteomes" id="UP000001917">
    <property type="component" value="Chromosome"/>
</dbReference>
<dbReference type="HOGENOM" id="CLU_717246_0_0_9"/>
<dbReference type="RefSeq" id="WP_012810607.1">
    <property type="nucleotide sequence ID" value="NC_013205.1"/>
</dbReference>
<name>C8WVZ4_ALIAD</name>
<accession>C8WVZ4</accession>
<proteinExistence type="predicted"/>
<reference evidence="1 2" key="2">
    <citation type="journal article" date="2010" name="Stand. Genomic Sci.">
        <title>Complete genome sequence of Alicyclobacillus acidocaldarius type strain (104-IA).</title>
        <authorList>
            <person name="Mavromatis K."/>
            <person name="Sikorski J."/>
            <person name="Lapidus A."/>
            <person name="Glavina Del Rio T."/>
            <person name="Copeland A."/>
            <person name="Tice H."/>
            <person name="Cheng J.F."/>
            <person name="Lucas S."/>
            <person name="Chen F."/>
            <person name="Nolan M."/>
            <person name="Bruce D."/>
            <person name="Goodwin L."/>
            <person name="Pitluck S."/>
            <person name="Ivanova N."/>
            <person name="Ovchinnikova G."/>
            <person name="Pati A."/>
            <person name="Chen A."/>
            <person name="Palaniappan K."/>
            <person name="Land M."/>
            <person name="Hauser L."/>
            <person name="Chang Y.J."/>
            <person name="Jeffries C.D."/>
            <person name="Chain P."/>
            <person name="Meincke L."/>
            <person name="Sims D."/>
            <person name="Chertkov O."/>
            <person name="Han C."/>
            <person name="Brettin T."/>
            <person name="Detter J.C."/>
            <person name="Wahrenburg C."/>
            <person name="Rohde M."/>
            <person name="Pukall R."/>
            <person name="Goker M."/>
            <person name="Bristow J."/>
            <person name="Eisen J.A."/>
            <person name="Markowitz V."/>
            <person name="Hugenholtz P."/>
            <person name="Klenk H.P."/>
            <person name="Kyrpides N.C."/>
        </authorList>
    </citation>
    <scope>NUCLEOTIDE SEQUENCE [LARGE SCALE GENOMIC DNA]</scope>
    <source>
        <strain evidence="2">ATCC 27009 / DSM 446 / BCRC 14685 / JCM 5260 / KCTC 1825 / NBRC 15652 / NCIMB 11725 / NRRL B-14509 / 104-IA</strain>
    </source>
</reference>
<gene>
    <name evidence="1" type="ordered locus">Aaci_1237</name>
</gene>
<evidence type="ECO:0000313" key="1">
    <source>
        <dbReference type="EMBL" id="ACV58266.1"/>
    </source>
</evidence>
<dbReference type="eggNOG" id="ENOG502Z924">
    <property type="taxonomic scope" value="Bacteria"/>
</dbReference>
<dbReference type="AlphaFoldDB" id="C8WVZ4"/>
<sequence>MIVLTKSTYRIGIEDIDISNYGFGLFLGAGASFEAGYPLMDTLTVSVIENLNERQKDIIQGVLTEDFDGYIDIEHGTPNIEVIADLISARAITLGEIQGSQYVSLLSSIRDSIVDIISSVDHPNLDHHVMMLQALSRIRQQAASPLWIFTTNYDSLIELAAAEVGVPLYDGFLGGGPVRFFHVASLKWSHGSINNRHYFEPRKGLQINLIKLHGSIDWWSTKDDTQRQRVFSTLDETRLRASSTRTIILPQRSKTYETMGFPYDQLWRLASETIGRECKYLTSVGYSFGDEHINQNLFTPSLIDGNLKIFAFLKEETPGLANIARFPAVNYGTASCTRKNGEMNYEPSDFWKFSSFVRYLSNYAGL</sequence>
<organism evidence="1 2">
    <name type="scientific">Alicyclobacillus acidocaldarius subsp. acidocaldarius (strain ATCC 27009 / DSM 446 / BCRC 14685 / JCM 5260 / KCTC 1825 / NBRC 15652 / NCIMB 11725 / NRRL B-14509 / 104-IA)</name>
    <name type="common">Bacillus acidocaldarius</name>
    <dbReference type="NCBI Taxonomy" id="521098"/>
    <lineage>
        <taxon>Bacteria</taxon>
        <taxon>Bacillati</taxon>
        <taxon>Bacillota</taxon>
        <taxon>Bacilli</taxon>
        <taxon>Bacillales</taxon>
        <taxon>Alicyclobacillaceae</taxon>
        <taxon>Alicyclobacillus</taxon>
    </lineage>
</organism>
<dbReference type="SUPFAM" id="SSF52467">
    <property type="entry name" value="DHS-like NAD/FAD-binding domain"/>
    <property type="match status" value="1"/>
</dbReference>
<dbReference type="InterPro" id="IPR029035">
    <property type="entry name" value="DHS-like_NAD/FAD-binding_dom"/>
</dbReference>
<dbReference type="Pfam" id="PF13289">
    <property type="entry name" value="SIR2_2"/>
    <property type="match status" value="1"/>
</dbReference>
<dbReference type="KEGG" id="aac:Aaci_1237"/>
<reference evidence="2" key="1">
    <citation type="submission" date="2009-09" db="EMBL/GenBank/DDBJ databases">
        <title>The complete chromosome of Alicyclobacillus acidocaldarius subsp. acidocaldarius DSM 446.</title>
        <authorList>
            <consortium name="US DOE Joint Genome Institute (JGI-PGF)"/>
            <person name="Lucas S."/>
            <person name="Copeland A."/>
            <person name="Lapidus A."/>
            <person name="Glavina del Rio T."/>
            <person name="Dalin E."/>
            <person name="Tice H."/>
            <person name="Bruce D."/>
            <person name="Goodwin L."/>
            <person name="Pitluck S."/>
            <person name="Kyrpides N."/>
            <person name="Mavromatis K."/>
            <person name="Ivanova N."/>
            <person name="Ovchinnikova G."/>
            <person name="Chertkov O."/>
            <person name="Sims D."/>
            <person name="Brettin T."/>
            <person name="Detter J.C."/>
            <person name="Han C."/>
            <person name="Larimer F."/>
            <person name="Land M."/>
            <person name="Hauser L."/>
            <person name="Markowitz V."/>
            <person name="Cheng J.-F."/>
            <person name="Hugenholtz P."/>
            <person name="Woyke T."/>
            <person name="Wu D."/>
            <person name="Pukall R."/>
            <person name="Klenk H.-P."/>
            <person name="Eisen J.A."/>
        </authorList>
    </citation>
    <scope>NUCLEOTIDE SEQUENCE [LARGE SCALE GENOMIC DNA]</scope>
    <source>
        <strain evidence="2">ATCC 27009 / DSM 446 / BCRC 14685 / JCM 5260 / KCTC 1825 / NBRC 15652 / NCIMB 11725 / NRRL B-14509 / 104-IA</strain>
    </source>
</reference>
<keyword evidence="2" id="KW-1185">Reference proteome</keyword>